<dbReference type="GO" id="GO:0047408">
    <property type="term" value="F:alkenylglycerophosphocholine hydrolase activity"/>
    <property type="evidence" value="ECO:0007669"/>
    <property type="project" value="UniProtKB-EC"/>
</dbReference>
<dbReference type="PaxDb" id="121845-A0A1S3DRT3"/>
<evidence type="ECO:0000313" key="10">
    <source>
        <dbReference type="Proteomes" id="UP000079169"/>
    </source>
</evidence>
<evidence type="ECO:0000256" key="2">
    <source>
        <dbReference type="ARBA" id="ARBA00007375"/>
    </source>
</evidence>
<name>A0A1S3DRT3_DIACI</name>
<evidence type="ECO:0000256" key="9">
    <source>
        <dbReference type="SAM" id="Phobius"/>
    </source>
</evidence>
<dbReference type="InterPro" id="IPR012506">
    <property type="entry name" value="TMEM86B-like"/>
</dbReference>
<keyword evidence="5 9" id="KW-0472">Membrane</keyword>
<organism evidence="10 11">
    <name type="scientific">Diaphorina citri</name>
    <name type="common">Asian citrus psyllid</name>
    <dbReference type="NCBI Taxonomy" id="121845"/>
    <lineage>
        <taxon>Eukaryota</taxon>
        <taxon>Metazoa</taxon>
        <taxon>Ecdysozoa</taxon>
        <taxon>Arthropoda</taxon>
        <taxon>Hexapoda</taxon>
        <taxon>Insecta</taxon>
        <taxon>Pterygota</taxon>
        <taxon>Neoptera</taxon>
        <taxon>Paraneoptera</taxon>
        <taxon>Hemiptera</taxon>
        <taxon>Sternorrhyncha</taxon>
        <taxon>Psylloidea</taxon>
        <taxon>Psyllidae</taxon>
        <taxon>Diaphorininae</taxon>
        <taxon>Diaphorina</taxon>
    </lineage>
</organism>
<proteinExistence type="inferred from homology"/>
<comment type="similarity">
    <text evidence="2">Belongs to the TMEM86 family.</text>
</comment>
<dbReference type="KEGG" id="dci:103522746"/>
<keyword evidence="10" id="KW-1185">Reference proteome</keyword>
<keyword evidence="3 9" id="KW-0812">Transmembrane</keyword>
<evidence type="ECO:0000256" key="5">
    <source>
        <dbReference type="ARBA" id="ARBA00023136"/>
    </source>
</evidence>
<evidence type="ECO:0000256" key="3">
    <source>
        <dbReference type="ARBA" id="ARBA00022692"/>
    </source>
</evidence>
<dbReference type="GO" id="GO:0016020">
    <property type="term" value="C:membrane"/>
    <property type="evidence" value="ECO:0007669"/>
    <property type="project" value="UniProtKB-SubCell"/>
</dbReference>
<feature type="non-terminal residue" evidence="11">
    <location>
        <position position="1"/>
    </location>
</feature>
<evidence type="ECO:0000256" key="8">
    <source>
        <dbReference type="ARBA" id="ARBA00049560"/>
    </source>
</evidence>
<dbReference type="EC" id="3.3.2.2" evidence="6"/>
<feature type="transmembrane region" description="Helical" evidence="9">
    <location>
        <begin position="12"/>
        <end position="33"/>
    </location>
</feature>
<comment type="catalytic activity">
    <reaction evidence="8">
        <text>a 1-O-(1Z-alkenyl)-sn-glycero-3-phosphocholine + H2O = a 2,3-saturated aldehyde + sn-glycerol 3-phosphocholine</text>
        <dbReference type="Rhea" id="RHEA:22544"/>
        <dbReference type="ChEBI" id="CHEBI:15377"/>
        <dbReference type="ChEBI" id="CHEBI:16870"/>
        <dbReference type="ChEBI" id="CHEBI:73359"/>
        <dbReference type="ChEBI" id="CHEBI:77287"/>
        <dbReference type="EC" id="3.3.2.2"/>
    </reaction>
</comment>
<dbReference type="PANTHER" id="PTHR31885">
    <property type="entry name" value="GH04784P"/>
    <property type="match status" value="1"/>
</dbReference>
<dbReference type="Proteomes" id="UP000079169">
    <property type="component" value="Unplaced"/>
</dbReference>
<dbReference type="PANTHER" id="PTHR31885:SF6">
    <property type="entry name" value="GH04784P"/>
    <property type="match status" value="1"/>
</dbReference>
<reference evidence="11" key="1">
    <citation type="submission" date="2025-08" db="UniProtKB">
        <authorList>
            <consortium name="RefSeq"/>
        </authorList>
    </citation>
    <scope>IDENTIFICATION</scope>
</reference>
<dbReference type="Pfam" id="PF07947">
    <property type="entry name" value="YhhN"/>
    <property type="match status" value="1"/>
</dbReference>
<sequence>DKQQGPVSWLRYVTCMGGLLFLLSDLVLAFHLFYSPLPYAQWVIMTTYYIGQLGIALSVSEQNIIKGELSRAKVA</sequence>
<keyword evidence="4 9" id="KW-1133">Transmembrane helix</keyword>
<comment type="subcellular location">
    <subcellularLocation>
        <location evidence="1">Membrane</location>
        <topology evidence="1">Multi-pass membrane protein</topology>
    </subcellularLocation>
</comment>
<dbReference type="GeneID" id="103522746"/>
<accession>A0A1S3DRT3</accession>
<dbReference type="STRING" id="121845.A0A1S3DRT3"/>
<comment type="catalytic activity">
    <reaction evidence="7">
        <text>a 1-O-(1Z-alkenyl)-sn-glycero-3-phosphoethanolamine + H2O = a 2,3-saturated aldehyde + sn-glycero-3-phosphoethanolamine</text>
        <dbReference type="Rhea" id="RHEA:16905"/>
        <dbReference type="ChEBI" id="CHEBI:15377"/>
        <dbReference type="ChEBI" id="CHEBI:73359"/>
        <dbReference type="ChEBI" id="CHEBI:77288"/>
        <dbReference type="ChEBI" id="CHEBI:143890"/>
        <dbReference type="EC" id="3.3.2.2"/>
    </reaction>
</comment>
<protein>
    <recommendedName>
        <fullName evidence="6">lysoplasmalogenase</fullName>
        <ecNumber evidence="6">3.3.2.2</ecNumber>
    </recommendedName>
</protein>
<feature type="transmembrane region" description="Helical" evidence="9">
    <location>
        <begin position="39"/>
        <end position="59"/>
    </location>
</feature>
<evidence type="ECO:0000256" key="4">
    <source>
        <dbReference type="ARBA" id="ARBA00022989"/>
    </source>
</evidence>
<evidence type="ECO:0000256" key="1">
    <source>
        <dbReference type="ARBA" id="ARBA00004141"/>
    </source>
</evidence>
<evidence type="ECO:0000256" key="6">
    <source>
        <dbReference type="ARBA" id="ARBA00035673"/>
    </source>
</evidence>
<evidence type="ECO:0000256" key="7">
    <source>
        <dbReference type="ARBA" id="ARBA00049458"/>
    </source>
</evidence>
<dbReference type="AlphaFoldDB" id="A0A1S3DRT3"/>
<evidence type="ECO:0000313" key="11">
    <source>
        <dbReference type="RefSeq" id="XP_008486061.1"/>
    </source>
</evidence>
<gene>
    <name evidence="11" type="primary">LOC103522746</name>
</gene>
<dbReference type="RefSeq" id="XP_008486061.1">
    <property type="nucleotide sequence ID" value="XM_008487839.3"/>
</dbReference>